<feature type="transmembrane region" description="Helical" evidence="9">
    <location>
        <begin position="224"/>
        <end position="244"/>
    </location>
</feature>
<evidence type="ECO:0000256" key="4">
    <source>
        <dbReference type="ARBA" id="ARBA00023040"/>
    </source>
</evidence>
<dbReference type="InterPro" id="IPR017452">
    <property type="entry name" value="GPCR_Rhodpsn_7TM"/>
</dbReference>
<dbReference type="PANTHER" id="PTHR24232">
    <property type="entry name" value="G-PROTEIN COUPLED RECEPTOR"/>
    <property type="match status" value="1"/>
</dbReference>
<feature type="transmembrane region" description="Helical" evidence="9">
    <location>
        <begin position="127"/>
        <end position="151"/>
    </location>
</feature>
<dbReference type="InterPro" id="IPR000276">
    <property type="entry name" value="GPCR_Rhodpsn"/>
</dbReference>
<dbReference type="InterPro" id="IPR013312">
    <property type="entry name" value="GPR40-rel_orph"/>
</dbReference>
<dbReference type="AlphaFoldDB" id="A0AAJ7WSR7"/>
<proteinExistence type="predicted"/>
<evidence type="ECO:0000256" key="6">
    <source>
        <dbReference type="ARBA" id="ARBA00023170"/>
    </source>
</evidence>
<dbReference type="Pfam" id="PF00001">
    <property type="entry name" value="7tm_1"/>
    <property type="match status" value="1"/>
</dbReference>
<keyword evidence="2 9" id="KW-0812">Transmembrane</keyword>
<dbReference type="RefSeq" id="XP_032808462.1">
    <property type="nucleotide sequence ID" value="XM_032952571.1"/>
</dbReference>
<dbReference type="GO" id="GO:0007200">
    <property type="term" value="P:phospholipase C-activating G protein-coupled receptor signaling pathway"/>
    <property type="evidence" value="ECO:0007669"/>
    <property type="project" value="TreeGrafter"/>
</dbReference>
<keyword evidence="11" id="KW-1185">Reference proteome</keyword>
<evidence type="ECO:0000256" key="8">
    <source>
        <dbReference type="ARBA" id="ARBA00023224"/>
    </source>
</evidence>
<comment type="subcellular location">
    <subcellularLocation>
        <location evidence="1">Membrane</location>
        <topology evidence="1">Multi-pass membrane protein</topology>
    </subcellularLocation>
</comment>
<evidence type="ECO:0000256" key="2">
    <source>
        <dbReference type="ARBA" id="ARBA00022692"/>
    </source>
</evidence>
<feature type="transmembrane region" description="Helical" evidence="9">
    <location>
        <begin position="264"/>
        <end position="289"/>
    </location>
</feature>
<dbReference type="GO" id="GO:0035025">
    <property type="term" value="P:positive regulation of Rho protein signal transduction"/>
    <property type="evidence" value="ECO:0007669"/>
    <property type="project" value="TreeGrafter"/>
</dbReference>
<evidence type="ECO:0000259" key="10">
    <source>
        <dbReference type="PROSITE" id="PS50262"/>
    </source>
</evidence>
<dbReference type="PRINTS" id="PR00237">
    <property type="entry name" value="GPCRRHODOPSN"/>
</dbReference>
<feature type="transmembrane region" description="Helical" evidence="9">
    <location>
        <begin position="15"/>
        <end position="34"/>
    </location>
</feature>
<evidence type="ECO:0000313" key="11">
    <source>
        <dbReference type="Proteomes" id="UP001318040"/>
    </source>
</evidence>
<dbReference type="PROSITE" id="PS50262">
    <property type="entry name" value="G_PROTEIN_RECEP_F1_2"/>
    <property type="match status" value="1"/>
</dbReference>
<keyword evidence="5 9" id="KW-0472">Membrane</keyword>
<keyword evidence="6" id="KW-0675">Receptor</keyword>
<dbReference type="GO" id="GO:0005886">
    <property type="term" value="C:plasma membrane"/>
    <property type="evidence" value="ECO:0007669"/>
    <property type="project" value="TreeGrafter"/>
</dbReference>
<evidence type="ECO:0000313" key="12">
    <source>
        <dbReference type="RefSeq" id="XP_032808462.1"/>
    </source>
</evidence>
<dbReference type="PANTHER" id="PTHR24232:SF53">
    <property type="entry name" value="G-PROTEIN COUPLED RECEPTORS FAMILY 1 PROFILE DOMAIN-CONTAINING PROTEIN"/>
    <property type="match status" value="1"/>
</dbReference>
<dbReference type="CDD" id="cd14982">
    <property type="entry name" value="7tmA_purinoceptor-like"/>
    <property type="match status" value="1"/>
</dbReference>
<evidence type="ECO:0000256" key="3">
    <source>
        <dbReference type="ARBA" id="ARBA00022989"/>
    </source>
</evidence>
<keyword evidence="8" id="KW-0807">Transducer</keyword>
<organism evidence="11 12">
    <name type="scientific">Petromyzon marinus</name>
    <name type="common">Sea lamprey</name>
    <dbReference type="NCBI Taxonomy" id="7757"/>
    <lineage>
        <taxon>Eukaryota</taxon>
        <taxon>Metazoa</taxon>
        <taxon>Chordata</taxon>
        <taxon>Craniata</taxon>
        <taxon>Vertebrata</taxon>
        <taxon>Cyclostomata</taxon>
        <taxon>Hyperoartia</taxon>
        <taxon>Petromyzontiformes</taxon>
        <taxon>Petromyzontidae</taxon>
        <taxon>Petromyzon</taxon>
    </lineage>
</organism>
<accession>A0AAJ7WSR7</accession>
<evidence type="ECO:0000256" key="7">
    <source>
        <dbReference type="ARBA" id="ARBA00023180"/>
    </source>
</evidence>
<keyword evidence="4" id="KW-0297">G-protein coupled receptor</keyword>
<evidence type="ECO:0000256" key="9">
    <source>
        <dbReference type="SAM" id="Phobius"/>
    </source>
</evidence>
<dbReference type="KEGG" id="pmrn:116941457"/>
<reference evidence="12" key="1">
    <citation type="submission" date="2025-08" db="UniProtKB">
        <authorList>
            <consortium name="RefSeq"/>
        </authorList>
    </citation>
    <scope>IDENTIFICATION</scope>
    <source>
        <tissue evidence="12">Sperm</tissue>
    </source>
</reference>
<dbReference type="Proteomes" id="UP001318040">
    <property type="component" value="Chromosome 11"/>
</dbReference>
<feature type="transmembrane region" description="Helical" evidence="9">
    <location>
        <begin position="46"/>
        <end position="64"/>
    </location>
</feature>
<evidence type="ECO:0000256" key="1">
    <source>
        <dbReference type="ARBA" id="ARBA00004141"/>
    </source>
</evidence>
<evidence type="ECO:0000256" key="5">
    <source>
        <dbReference type="ARBA" id="ARBA00023136"/>
    </source>
</evidence>
<feature type="transmembrane region" description="Helical" evidence="9">
    <location>
        <begin position="181"/>
        <end position="203"/>
    </location>
</feature>
<protein>
    <submittedName>
        <fullName evidence="12">P2Y purinoceptor 8-like</fullName>
    </submittedName>
</protein>
<sequence length="313" mass="36173">METTDLLEYLVIPTLYTIVVILGLPLNLLSMWILSKKRKNSMSIYMINLTTAELLFLFCLPMKIGYHFNNKRWTLPEFMCHLYVILFFTNIYTTPMLLAAISVDRYMAIVHPLKDSAWRKAKTASRACVLVWILTTIHIMPLNAVTMLNYVNETNGSQQMRAMCYEKFSEGDLQYLTTYRLYLFFSLFVTSLAITLFSYANVLKALIAGREQRSSANRMKKNRAAKMTLVGLVIYIVCLTPYNSTHIIGFIQSRTNGFYWQSLVLMRDIAFCLSALNTLFDPLIVYIASSTFRHSLKIMFRRLPPNKVSIIMT</sequence>
<gene>
    <name evidence="12" type="primary">LOC116941457</name>
</gene>
<feature type="domain" description="G-protein coupled receptors family 1 profile" evidence="10">
    <location>
        <begin position="26"/>
        <end position="285"/>
    </location>
</feature>
<dbReference type="SUPFAM" id="SSF81321">
    <property type="entry name" value="Family A G protein-coupled receptor-like"/>
    <property type="match status" value="1"/>
</dbReference>
<feature type="transmembrane region" description="Helical" evidence="9">
    <location>
        <begin position="84"/>
        <end position="106"/>
    </location>
</feature>
<dbReference type="PRINTS" id="PR01904">
    <property type="entry name" value="GPR40FAMILY"/>
</dbReference>
<keyword evidence="7" id="KW-0325">Glycoprotein</keyword>
<keyword evidence="3 9" id="KW-1133">Transmembrane helix</keyword>
<dbReference type="GO" id="GO:0004930">
    <property type="term" value="F:G protein-coupled receptor activity"/>
    <property type="evidence" value="ECO:0007669"/>
    <property type="project" value="UniProtKB-KW"/>
</dbReference>
<name>A0AAJ7WSR7_PETMA</name>
<dbReference type="Gene3D" id="1.20.1070.10">
    <property type="entry name" value="Rhodopsin 7-helix transmembrane proteins"/>
    <property type="match status" value="1"/>
</dbReference>